<evidence type="ECO:0000313" key="1">
    <source>
        <dbReference type="EMBL" id="MQM09304.1"/>
    </source>
</evidence>
<dbReference type="SUPFAM" id="SSF50998">
    <property type="entry name" value="Quinoprotein alcohol dehydrogenase-like"/>
    <property type="match status" value="1"/>
</dbReference>
<sequence>MQVCSSWHAVSHSELLWQNLTRRIWSRERRRLPTWRAEYARCHRTGHNFRRRICVHSTLFFDPALSCRRLTLSDRHLAAGFVDGSVRLFDLSTAALLAAFLPHPGRDILGSFSQSISGVLLLNRSSRLVYASQDGDIHVAPTRGNAMHAARRVRVGNAVEDGALVDFVGRDSWWVGLFAGVPGRSFHVWNAETEELVYVGGYLTDPDAVVGWHMLTELAGPVGRIRFSDPATVVGCTGSRMQVVGLDDPEAVLAEHEFRRGAAVDTLDACEGRVVVVDGHGVAKVRVARTMAEVCRFNTVRRRAAQQQQQPAAGGRPVGCMNWGYTVLCCADGAIRVWDALTGEYLYSFRQRMLGAPGAAAADDRRLAVWCGETGLHLWDFDQL</sequence>
<accession>A0A843WZ08</accession>
<dbReference type="InterPro" id="IPR015943">
    <property type="entry name" value="WD40/YVTN_repeat-like_dom_sf"/>
</dbReference>
<name>A0A843WZ08_COLES</name>
<dbReference type="OrthoDB" id="760263at2759"/>
<dbReference type="Gene3D" id="2.130.10.10">
    <property type="entry name" value="YVTN repeat-like/Quinoprotein amine dehydrogenase"/>
    <property type="match status" value="2"/>
</dbReference>
<dbReference type="EMBL" id="NMUH01004340">
    <property type="protein sequence ID" value="MQM09304.1"/>
    <property type="molecule type" value="Genomic_DNA"/>
</dbReference>
<keyword evidence="2" id="KW-1185">Reference proteome</keyword>
<dbReference type="PANTHER" id="PTHR19855">
    <property type="entry name" value="WD40 REPEAT PROTEIN 12, 37"/>
    <property type="match status" value="1"/>
</dbReference>
<evidence type="ECO:0000313" key="2">
    <source>
        <dbReference type="Proteomes" id="UP000652761"/>
    </source>
</evidence>
<dbReference type="InterPro" id="IPR011047">
    <property type="entry name" value="Quinoprotein_ADH-like_sf"/>
</dbReference>
<proteinExistence type="predicted"/>
<organism evidence="1 2">
    <name type="scientific">Colocasia esculenta</name>
    <name type="common">Wild taro</name>
    <name type="synonym">Arum esculentum</name>
    <dbReference type="NCBI Taxonomy" id="4460"/>
    <lineage>
        <taxon>Eukaryota</taxon>
        <taxon>Viridiplantae</taxon>
        <taxon>Streptophyta</taxon>
        <taxon>Embryophyta</taxon>
        <taxon>Tracheophyta</taxon>
        <taxon>Spermatophyta</taxon>
        <taxon>Magnoliopsida</taxon>
        <taxon>Liliopsida</taxon>
        <taxon>Araceae</taxon>
        <taxon>Aroideae</taxon>
        <taxon>Colocasieae</taxon>
        <taxon>Colocasia</taxon>
    </lineage>
</organism>
<evidence type="ECO:0008006" key="3">
    <source>
        <dbReference type="Google" id="ProtNLM"/>
    </source>
</evidence>
<protein>
    <recommendedName>
        <fullName evidence="3">Transcriptional regulator STERILE APETALA</fullName>
    </recommendedName>
</protein>
<dbReference type="AlphaFoldDB" id="A0A843WZ08"/>
<dbReference type="InterPro" id="IPR036047">
    <property type="entry name" value="F-box-like_dom_sf"/>
</dbReference>
<gene>
    <name evidence="1" type="ORF">Taro_042171</name>
</gene>
<dbReference type="Proteomes" id="UP000652761">
    <property type="component" value="Unassembled WGS sequence"/>
</dbReference>
<reference evidence="1" key="1">
    <citation type="submission" date="2017-07" db="EMBL/GenBank/DDBJ databases">
        <title>Taro Niue Genome Assembly and Annotation.</title>
        <authorList>
            <person name="Atibalentja N."/>
            <person name="Keating K."/>
            <person name="Fields C.J."/>
        </authorList>
    </citation>
    <scope>NUCLEOTIDE SEQUENCE</scope>
    <source>
        <strain evidence="1">Niue_2</strain>
        <tissue evidence="1">Leaf</tissue>
    </source>
</reference>
<dbReference type="PANTHER" id="PTHR19855:SF31">
    <property type="entry name" value="TRANSCRIPTIONAL REGULATOR STERILE APETALA"/>
    <property type="match status" value="1"/>
</dbReference>
<dbReference type="SUPFAM" id="SSF81383">
    <property type="entry name" value="F-box domain"/>
    <property type="match status" value="1"/>
</dbReference>
<comment type="caution">
    <text evidence="1">The sequence shown here is derived from an EMBL/GenBank/DDBJ whole genome shotgun (WGS) entry which is preliminary data.</text>
</comment>